<dbReference type="EMBL" id="KV425585">
    <property type="protein sequence ID" value="KZT23426.1"/>
    <property type="molecule type" value="Genomic_DNA"/>
</dbReference>
<organism evidence="1 2">
    <name type="scientific">Neolentinus lepideus HHB14362 ss-1</name>
    <dbReference type="NCBI Taxonomy" id="1314782"/>
    <lineage>
        <taxon>Eukaryota</taxon>
        <taxon>Fungi</taxon>
        <taxon>Dikarya</taxon>
        <taxon>Basidiomycota</taxon>
        <taxon>Agaricomycotina</taxon>
        <taxon>Agaricomycetes</taxon>
        <taxon>Gloeophyllales</taxon>
        <taxon>Gloeophyllaceae</taxon>
        <taxon>Neolentinus</taxon>
    </lineage>
</organism>
<dbReference type="InParanoid" id="A0A165R7S1"/>
<dbReference type="InterPro" id="IPR019357">
    <property type="entry name" value="SCOC"/>
</dbReference>
<dbReference type="OrthoDB" id="2163284at2759"/>
<accession>A0A165R7S1</accession>
<dbReference type="AlphaFoldDB" id="A0A165R7S1"/>
<reference evidence="1 2" key="1">
    <citation type="journal article" date="2016" name="Mol. Biol. Evol.">
        <title>Comparative Genomics of Early-Diverging Mushroom-Forming Fungi Provides Insights into the Origins of Lignocellulose Decay Capabilities.</title>
        <authorList>
            <person name="Nagy L.G."/>
            <person name="Riley R."/>
            <person name="Tritt A."/>
            <person name="Adam C."/>
            <person name="Daum C."/>
            <person name="Floudas D."/>
            <person name="Sun H."/>
            <person name="Yadav J.S."/>
            <person name="Pangilinan J."/>
            <person name="Larsson K.H."/>
            <person name="Matsuura K."/>
            <person name="Barry K."/>
            <person name="Labutti K."/>
            <person name="Kuo R."/>
            <person name="Ohm R.A."/>
            <person name="Bhattacharya S.S."/>
            <person name="Shirouzu T."/>
            <person name="Yoshinaga Y."/>
            <person name="Martin F.M."/>
            <person name="Grigoriev I.V."/>
            <person name="Hibbett D.S."/>
        </authorList>
    </citation>
    <scope>NUCLEOTIDE SEQUENCE [LARGE SCALE GENOMIC DNA]</scope>
    <source>
        <strain evidence="1 2">HHB14362 ss-1</strain>
    </source>
</reference>
<dbReference type="Pfam" id="PF10224">
    <property type="entry name" value="DUF2205"/>
    <property type="match status" value="1"/>
</dbReference>
<protein>
    <submittedName>
        <fullName evidence="1">Uncharacterized protein</fullName>
    </submittedName>
</protein>
<name>A0A165R7S1_9AGAM</name>
<evidence type="ECO:0000313" key="1">
    <source>
        <dbReference type="EMBL" id="KZT23426.1"/>
    </source>
</evidence>
<gene>
    <name evidence="1" type="ORF">NEOLEDRAFT_1069582</name>
</gene>
<dbReference type="Proteomes" id="UP000076761">
    <property type="component" value="Unassembled WGS sequence"/>
</dbReference>
<sequence>MSFTGYEDDVGAWGPPVELPTGSGDIVKDAMRKEQVIKEILATQDDLRALLSRVKTVQGDVDKLASGNATLQTYIDNLTMQMAKRR</sequence>
<dbReference type="Gene3D" id="1.20.5.170">
    <property type="match status" value="1"/>
</dbReference>
<evidence type="ECO:0000313" key="2">
    <source>
        <dbReference type="Proteomes" id="UP000076761"/>
    </source>
</evidence>
<proteinExistence type="predicted"/>
<keyword evidence="2" id="KW-1185">Reference proteome</keyword>